<dbReference type="InterPro" id="IPR039421">
    <property type="entry name" value="Type_1_exporter"/>
</dbReference>
<evidence type="ECO:0000259" key="7">
    <source>
        <dbReference type="PROSITE" id="PS50893"/>
    </source>
</evidence>
<evidence type="ECO:0000313" key="8">
    <source>
        <dbReference type="EMBL" id="HIU14485.1"/>
    </source>
</evidence>
<keyword evidence="2" id="KW-0812">Transmembrane</keyword>
<dbReference type="PANTHER" id="PTHR24221:SF654">
    <property type="entry name" value="ATP-BINDING CASSETTE SUB-FAMILY B MEMBER 6"/>
    <property type="match status" value="1"/>
</dbReference>
<dbReference type="GO" id="GO:0005524">
    <property type="term" value="F:ATP binding"/>
    <property type="evidence" value="ECO:0007669"/>
    <property type="project" value="UniProtKB-KW"/>
</dbReference>
<evidence type="ECO:0000256" key="1">
    <source>
        <dbReference type="ARBA" id="ARBA00004651"/>
    </source>
</evidence>
<dbReference type="Gene3D" id="1.20.1560.10">
    <property type="entry name" value="ABC transporter type 1, transmembrane domain"/>
    <property type="match status" value="1"/>
</dbReference>
<reference evidence="8" key="2">
    <citation type="journal article" date="2021" name="PeerJ">
        <title>Extensive microbial diversity within the chicken gut microbiome revealed by metagenomics and culture.</title>
        <authorList>
            <person name="Gilroy R."/>
            <person name="Ravi A."/>
            <person name="Getino M."/>
            <person name="Pursley I."/>
            <person name="Horton D.L."/>
            <person name="Alikhan N.F."/>
            <person name="Baker D."/>
            <person name="Gharbi K."/>
            <person name="Hall N."/>
            <person name="Watson M."/>
            <person name="Adriaenssens E.M."/>
            <person name="Foster-Nyarko E."/>
            <person name="Jarju S."/>
            <person name="Secka A."/>
            <person name="Antonio M."/>
            <person name="Oren A."/>
            <person name="Chaudhuri R.R."/>
            <person name="La Ragione R."/>
            <person name="Hildebrand F."/>
            <person name="Pallen M.J."/>
        </authorList>
    </citation>
    <scope>NUCLEOTIDE SEQUENCE</scope>
    <source>
        <strain evidence="8">CHK195-11698</strain>
    </source>
</reference>
<keyword evidence="4 8" id="KW-0067">ATP-binding</keyword>
<dbReference type="SUPFAM" id="SSF52540">
    <property type="entry name" value="P-loop containing nucleoside triphosphate hydrolases"/>
    <property type="match status" value="1"/>
</dbReference>
<organism evidence="8 9">
    <name type="scientific">Candidatus Fimiplasma intestinipullorum</name>
    <dbReference type="NCBI Taxonomy" id="2840825"/>
    <lineage>
        <taxon>Bacteria</taxon>
        <taxon>Bacillati</taxon>
        <taxon>Bacillota</taxon>
        <taxon>Clostridia</taxon>
        <taxon>Eubacteriales</taxon>
        <taxon>Candidatus Fimiplasma</taxon>
    </lineage>
</organism>
<dbReference type="InterPro" id="IPR017871">
    <property type="entry name" value="ABC_transporter-like_CS"/>
</dbReference>
<evidence type="ECO:0000256" key="2">
    <source>
        <dbReference type="ARBA" id="ARBA00022692"/>
    </source>
</evidence>
<dbReference type="GO" id="GO:0042626">
    <property type="term" value="F:ATPase-coupled transmembrane transporter activity"/>
    <property type="evidence" value="ECO:0007669"/>
    <property type="project" value="TreeGrafter"/>
</dbReference>
<evidence type="ECO:0000313" key="9">
    <source>
        <dbReference type="Proteomes" id="UP000824175"/>
    </source>
</evidence>
<keyword evidence="6" id="KW-0472">Membrane</keyword>
<proteinExistence type="predicted"/>
<dbReference type="PROSITE" id="PS00211">
    <property type="entry name" value="ABC_TRANSPORTER_1"/>
    <property type="match status" value="1"/>
</dbReference>
<sequence length="265" mass="29428">SISSFASTIANGLNNLSEYIVKIRSTQVIFAKMSAFKRTEDKGESIDQIASISMQDINVDYGRGLVFAKEPNIQIVQGGKYALTGESGCGKSTLFHILATHLNQYLGSVMINQIDLRRLSLTSLRDQMSVVTQKPYLWNTTLRDNITFGASINEQKLMKILRICDLETLIADLPQGLDTIVSENGSQFSGGQRQRIALARALCHEPKLLLLDEATSALDEQSALMIEEALLQMDITVIMITHHLHPRIASKLTHVYRLTPLSIPE</sequence>
<dbReference type="Proteomes" id="UP000824175">
    <property type="component" value="Unassembled WGS sequence"/>
</dbReference>
<comment type="subcellular location">
    <subcellularLocation>
        <location evidence="1">Cell membrane</location>
        <topology evidence="1">Multi-pass membrane protein</topology>
    </subcellularLocation>
</comment>
<name>A0A9D1L171_9FIRM</name>
<evidence type="ECO:0000256" key="6">
    <source>
        <dbReference type="ARBA" id="ARBA00023136"/>
    </source>
</evidence>
<dbReference type="EMBL" id="DVMJ01000091">
    <property type="protein sequence ID" value="HIU14485.1"/>
    <property type="molecule type" value="Genomic_DNA"/>
</dbReference>
<dbReference type="AlphaFoldDB" id="A0A9D1L171"/>
<keyword evidence="5" id="KW-1133">Transmembrane helix</keyword>
<dbReference type="InterPro" id="IPR027417">
    <property type="entry name" value="P-loop_NTPase"/>
</dbReference>
<gene>
    <name evidence="8" type="ORF">IAD15_10535</name>
</gene>
<dbReference type="InterPro" id="IPR003439">
    <property type="entry name" value="ABC_transporter-like_ATP-bd"/>
</dbReference>
<evidence type="ECO:0000256" key="4">
    <source>
        <dbReference type="ARBA" id="ARBA00022840"/>
    </source>
</evidence>
<feature type="non-terminal residue" evidence="8">
    <location>
        <position position="1"/>
    </location>
</feature>
<dbReference type="SMART" id="SM00382">
    <property type="entry name" value="AAA"/>
    <property type="match status" value="1"/>
</dbReference>
<comment type="caution">
    <text evidence="8">The sequence shown here is derived from an EMBL/GenBank/DDBJ whole genome shotgun (WGS) entry which is preliminary data.</text>
</comment>
<dbReference type="GO" id="GO:0016887">
    <property type="term" value="F:ATP hydrolysis activity"/>
    <property type="evidence" value="ECO:0007669"/>
    <property type="project" value="InterPro"/>
</dbReference>
<dbReference type="Pfam" id="PF00005">
    <property type="entry name" value="ABC_tran"/>
    <property type="match status" value="1"/>
</dbReference>
<evidence type="ECO:0000256" key="5">
    <source>
        <dbReference type="ARBA" id="ARBA00022989"/>
    </source>
</evidence>
<dbReference type="PANTHER" id="PTHR24221">
    <property type="entry name" value="ATP-BINDING CASSETTE SUB-FAMILY B"/>
    <property type="match status" value="1"/>
</dbReference>
<reference evidence="8" key="1">
    <citation type="submission" date="2020-10" db="EMBL/GenBank/DDBJ databases">
        <authorList>
            <person name="Gilroy R."/>
        </authorList>
    </citation>
    <scope>NUCLEOTIDE SEQUENCE</scope>
    <source>
        <strain evidence="8">CHK195-11698</strain>
    </source>
</reference>
<accession>A0A9D1L171</accession>
<evidence type="ECO:0000256" key="3">
    <source>
        <dbReference type="ARBA" id="ARBA00022741"/>
    </source>
</evidence>
<keyword evidence="3" id="KW-0547">Nucleotide-binding</keyword>
<feature type="domain" description="ABC transporter" evidence="7">
    <location>
        <begin position="52"/>
        <end position="265"/>
    </location>
</feature>
<dbReference type="GO" id="GO:0005886">
    <property type="term" value="C:plasma membrane"/>
    <property type="evidence" value="ECO:0007669"/>
    <property type="project" value="UniProtKB-SubCell"/>
</dbReference>
<dbReference type="InterPro" id="IPR036640">
    <property type="entry name" value="ABC1_TM_sf"/>
</dbReference>
<dbReference type="Gene3D" id="3.40.50.300">
    <property type="entry name" value="P-loop containing nucleotide triphosphate hydrolases"/>
    <property type="match status" value="1"/>
</dbReference>
<dbReference type="InterPro" id="IPR003593">
    <property type="entry name" value="AAA+_ATPase"/>
</dbReference>
<dbReference type="PROSITE" id="PS50893">
    <property type="entry name" value="ABC_TRANSPORTER_2"/>
    <property type="match status" value="1"/>
</dbReference>
<protein>
    <submittedName>
        <fullName evidence="8">ABC transporter ATP-binding protein</fullName>
    </submittedName>
</protein>